<dbReference type="PANTHER" id="PTHR10039">
    <property type="entry name" value="AMELOGENIN"/>
    <property type="match status" value="1"/>
</dbReference>
<comment type="caution">
    <text evidence="5">The sequence shown here is derived from an EMBL/GenBank/DDBJ whole genome shotgun (WGS) entry which is preliminary data.</text>
</comment>
<feature type="compositionally biased region" description="Polar residues" evidence="2">
    <location>
        <begin position="20"/>
        <end position="36"/>
    </location>
</feature>
<feature type="compositionally biased region" description="Low complexity" evidence="2">
    <location>
        <begin position="349"/>
        <end position="360"/>
    </location>
</feature>
<feature type="domain" description="Nephrocystin 3-like N-terminal" evidence="4">
    <location>
        <begin position="588"/>
        <end position="740"/>
    </location>
</feature>
<dbReference type="EMBL" id="CAFZ01000110">
    <property type="protein sequence ID" value="CCA71206.1"/>
    <property type="molecule type" value="Genomic_DNA"/>
</dbReference>
<dbReference type="Gene3D" id="2.130.10.10">
    <property type="entry name" value="YVTN repeat-like/Quinoprotein amine dehydrogenase"/>
    <property type="match status" value="1"/>
</dbReference>
<dbReference type="InterPro" id="IPR015943">
    <property type="entry name" value="WD40/YVTN_repeat-like_dom_sf"/>
</dbReference>
<dbReference type="Pfam" id="PF24883">
    <property type="entry name" value="NPHP3_N"/>
    <property type="match status" value="1"/>
</dbReference>
<dbReference type="Gene3D" id="3.40.50.720">
    <property type="entry name" value="NAD(P)-binding Rossmann-like Domain"/>
    <property type="match status" value="2"/>
</dbReference>
<dbReference type="Pfam" id="PF00899">
    <property type="entry name" value="ThiF"/>
    <property type="match status" value="1"/>
</dbReference>
<dbReference type="Proteomes" id="UP000007148">
    <property type="component" value="Unassembled WGS sequence"/>
</dbReference>
<dbReference type="Gene3D" id="3.40.50.300">
    <property type="entry name" value="P-loop containing nucleotide triphosphate hydrolases"/>
    <property type="match status" value="1"/>
</dbReference>
<sequence length="2001" mass="221600">MSMVHPTSTHLSVAQPATGRPSSISSNMTTDGSVSSTPTAPEAVTPPEAPGHSAATNTPPPAMSLWTFWKQSRRDGGKPKKLTKPSNTPKPVASSLQPTSTQLSTAQQDAGGLPGSSSSSLTTRSSTSATSTASQVASTSETPRQAHAESSTKYEKANDLCVLILNIVKDFSESNGMFAPLKATCALLIRGLETTKALHDIHAGWDELLEDLQPWLELMKKIKTKLDKAGNSSSDDGDLRQAVDDYTKVVNEAIEEVVKELEKLKTPEFKTQAKRLATLKMDQDRMKRIRQKLYAAHKMYSMVASGVTFNKIDSLGTPIRSLQPSSRPIIAGLAGSSSPNSTPEDSKAPTLTPSTVVTTPEAPRQTHAESSKKYKKASAISLLICNIVKDFSESDEMFAPLKATFALLIRGLETAEALDNIHTGWDELLEDLEPWISLMAWIRAKLDEKSNPSSDDEDFRQAVNNYTKVVIEAIKEVLEELEKLTTPEFMPQAKRLGTLRIDPERMKRIRQKLQEAHNRYSTSVGFVTNNKIDVVGEGISKLRVEVRHALDIKDLPALVAECTITEFTYGFRSPQSCLPETRTDLLAKLKQWDEDRCKEQFFWVTDKAGSGKTTVAATKASHWQLLKYPVAQLYCPPDMKETPKVKQIIRHLAAQLLSSESIRELATRQLRQTSMYQHDPPTYFRLLISEPLQALHDPCPIFFILDAVDNLGVDEQEALLRILANEIPNIPSAKVLITSRRSLGTIHDLKRKGLLYGASEHPVASETSNAEDLQRYVNSELPIPKFSDDNRNTVVRYCAGQFEVAVVVCEMLVKSRKRSAILAELAEGNGSHAGIDGVHANTLHQAFRDKRGKDREDALQVLQVLVTSFEPLSIEGGFSHLLDRDEYDRNDQVPTLLSQLQELAVLEDVKDDLKPLVFKNKSFKEFVCSTKERAGDFYVEPDEAHSHLGRLCIQLLSGTHTTSGRNILRYDLLDARRQGYRIPRNSDIKSDDRLQKTLGEGWRYAAKFWLDHILAGWVDWAMIQDFLSKHFLHWIELASWMGTLDSIIASLLKLQEEVNLEVAEEEGYNVSGSERLILENLSHFLKVGLTYVRQYRDIFAESALHVYTFLVTLEASEAQLLSPNDAAGHKAPRFISSEPILWDSPTSPDSAAIGLFFDDEKHFLGTIRSPTYDYINVWWVTNDGGVDKALLDVATSVASWATNGKELVSVGPRGLRIYDLNSKSPSTKVLTDFSIADPEKVLFSVDGQYLAISSAKATQVWNYETNQLVWKSKQALGVISFAPSGDDTAIAGQRGDKLVLCDLADGTEYEAPSSGDPCIQTAMHPTDYMVAAVRSQTLEVWEVVGGKLELAGQAKLENPPSAAYPLHFAGKRKDLIVYGSWTWSLERTPNRRISLTKCDDDRVTTCELDSKKIKHSMLTYHDGWIHSAYHAGPIMPVPPRLRPAFDAEEGLQTLKRESTIANFGQCSLDAQRPLLTRSSRVNCDEIYSTNSSCSLWAATGQAALEGARLLVIGATATSTSLLKNLVLPGIGHFTILDPNVAKPEDVGNNFFLEYDSIGKQKAVEAARLLSELNESVQSAAEVSDIADILEKRPEWLADYTLVLAHNLPRKTVDKLAAYLWSDPALPPLFVVKTAGFLGEFYVQCHEHTVIESHIDDKPSLRIDNPFPALQEKAMSIDLANLDQTTHAHVPFIYILIQAAAKWRAEHNDTLPKNFAERKAFQGLIEDMKMKFDEENFDEAAGQIFRVNPQRIPSDVTTLFDDPALKSLGPQSKPFFHLLSALKEYVLSQEEGKRTLPLSATLPDIKSDTKSYVEIQTIYKTRATEERNLLKAILVKQLKERLGANVGGEDELLNRVGISERMIDDFVKNSHGLRVLRSKAYGALDKDPQALGESLMVKVRETAVHLAFAALDALPEGTEPTVENLRAAVQALIGKDAEITEEIEQSIGEIARAPTADLPTTASFVGGLVAQEAIKLITKQYIPQVGGYVVVDLIGSWTGVVP</sequence>
<evidence type="ECO:0000313" key="6">
    <source>
        <dbReference type="Proteomes" id="UP000007148"/>
    </source>
</evidence>
<dbReference type="PANTHER" id="PTHR10039:SF17">
    <property type="entry name" value="FUNGAL STAND N-TERMINAL GOODBYE DOMAIN-CONTAINING PROTEIN-RELATED"/>
    <property type="match status" value="1"/>
</dbReference>
<dbReference type="SUPFAM" id="SSF52540">
    <property type="entry name" value="P-loop containing nucleoside triphosphate hydrolases"/>
    <property type="match status" value="1"/>
</dbReference>
<dbReference type="InterPro" id="IPR035985">
    <property type="entry name" value="Ubiquitin-activating_enz"/>
</dbReference>
<dbReference type="InterPro" id="IPR000594">
    <property type="entry name" value="ThiF_NAD_FAD-bd"/>
</dbReference>
<organism evidence="5 6">
    <name type="scientific">Serendipita indica (strain DSM 11827)</name>
    <name type="common">Root endophyte fungus</name>
    <name type="synonym">Piriformospora indica</name>
    <dbReference type="NCBI Taxonomy" id="1109443"/>
    <lineage>
        <taxon>Eukaryota</taxon>
        <taxon>Fungi</taxon>
        <taxon>Dikarya</taxon>
        <taxon>Basidiomycota</taxon>
        <taxon>Agaricomycotina</taxon>
        <taxon>Agaricomycetes</taxon>
        <taxon>Sebacinales</taxon>
        <taxon>Serendipitaceae</taxon>
        <taxon>Serendipita</taxon>
    </lineage>
</organism>
<protein>
    <submittedName>
        <fullName evidence="5">Related to auxin-resistance protein</fullName>
    </submittedName>
</protein>
<dbReference type="STRING" id="1109443.G4TIR9"/>
<feature type="compositionally biased region" description="Low complexity" evidence="2">
    <location>
        <begin position="37"/>
        <end position="46"/>
    </location>
</feature>
<dbReference type="GO" id="GO:0008641">
    <property type="term" value="F:ubiquitin-like modifier activating enzyme activity"/>
    <property type="evidence" value="ECO:0007669"/>
    <property type="project" value="InterPro"/>
</dbReference>
<dbReference type="InterPro" id="IPR056884">
    <property type="entry name" value="NPHP3-like_N"/>
</dbReference>
<dbReference type="SUPFAM" id="SSF82171">
    <property type="entry name" value="DPP6 N-terminal domain-like"/>
    <property type="match status" value="1"/>
</dbReference>
<dbReference type="InterPro" id="IPR027417">
    <property type="entry name" value="P-loop_NTPase"/>
</dbReference>
<keyword evidence="6" id="KW-1185">Reference proteome</keyword>
<dbReference type="OrthoDB" id="1708823at2759"/>
<dbReference type="eggNOG" id="KOG2016">
    <property type="taxonomic scope" value="Eukaryota"/>
</dbReference>
<dbReference type="InParanoid" id="G4TIR9"/>
<keyword evidence="1" id="KW-0677">Repeat</keyword>
<feature type="compositionally biased region" description="Low complexity" evidence="2">
    <location>
        <begin position="93"/>
        <end position="108"/>
    </location>
</feature>
<evidence type="ECO:0000256" key="1">
    <source>
        <dbReference type="ARBA" id="ARBA00022737"/>
    </source>
</evidence>
<proteinExistence type="predicted"/>
<evidence type="ECO:0000256" key="2">
    <source>
        <dbReference type="SAM" id="MobiDB-lite"/>
    </source>
</evidence>
<feature type="region of interest" description="Disordered" evidence="2">
    <location>
        <begin position="1"/>
        <end position="152"/>
    </location>
</feature>
<feature type="compositionally biased region" description="Polar residues" evidence="2">
    <location>
        <begin position="1"/>
        <end position="12"/>
    </location>
</feature>
<dbReference type="HOGENOM" id="CLU_233901_0_0_1"/>
<accession>G4TIR9</accession>
<evidence type="ECO:0000313" key="5">
    <source>
        <dbReference type="EMBL" id="CCA71206.1"/>
    </source>
</evidence>
<reference evidence="5 6" key="1">
    <citation type="journal article" date="2011" name="PLoS Pathog.">
        <title>Endophytic Life Strategies Decoded by Genome and Transcriptome Analyses of the Mutualistic Root Symbiont Piriformospora indica.</title>
        <authorList>
            <person name="Zuccaro A."/>
            <person name="Lahrmann U."/>
            <person name="Guldener U."/>
            <person name="Langen G."/>
            <person name="Pfiffi S."/>
            <person name="Biedenkopf D."/>
            <person name="Wong P."/>
            <person name="Samans B."/>
            <person name="Grimm C."/>
            <person name="Basiewicz M."/>
            <person name="Murat C."/>
            <person name="Martin F."/>
            <person name="Kogel K.H."/>
        </authorList>
    </citation>
    <scope>NUCLEOTIDE SEQUENCE [LARGE SCALE GENOMIC DNA]</scope>
    <source>
        <strain evidence="5 6">DSM 11827</strain>
    </source>
</reference>
<feature type="compositionally biased region" description="Low complexity" evidence="2">
    <location>
        <begin position="116"/>
        <end position="142"/>
    </location>
</feature>
<gene>
    <name evidence="5" type="ORF">PIIN_05142</name>
</gene>
<evidence type="ECO:0000259" key="4">
    <source>
        <dbReference type="Pfam" id="PF24883"/>
    </source>
</evidence>
<dbReference type="SUPFAM" id="SSF69572">
    <property type="entry name" value="Activating enzymes of the ubiquitin-like proteins"/>
    <property type="match status" value="1"/>
</dbReference>
<feature type="region of interest" description="Disordered" evidence="2">
    <location>
        <begin position="329"/>
        <end position="371"/>
    </location>
</feature>
<evidence type="ECO:0000259" key="3">
    <source>
        <dbReference type="Pfam" id="PF00899"/>
    </source>
</evidence>
<feature type="domain" description="THIF-type NAD/FAD binding fold" evidence="3">
    <location>
        <begin position="1487"/>
        <end position="1986"/>
    </location>
</feature>
<name>G4TIR9_SERID</name>